<evidence type="ECO:0000256" key="1">
    <source>
        <dbReference type="SAM" id="SignalP"/>
    </source>
</evidence>
<dbReference type="AlphaFoldDB" id="A0A6B2M349"/>
<proteinExistence type="predicted"/>
<dbReference type="RefSeq" id="WP_163966357.1">
    <property type="nucleotide sequence ID" value="NZ_JAAGNX010000003.1"/>
</dbReference>
<name>A0A6B2M349_9BACT</name>
<dbReference type="EMBL" id="JAAGNX010000003">
    <property type="protein sequence ID" value="NDV63183.1"/>
    <property type="molecule type" value="Genomic_DNA"/>
</dbReference>
<sequence length="366" mass="41820">MKLSHQFFVFRTIAAIIGLLASSLCLHAQQSNSNGENLPTFDLDAVEVVHSETNFAPDFSSDSPSFTYFELPELPKAYLILVLEFMDQYREATIPGRQKWAGVLSFPIIDGYGNEFMKLICLYMYDDRMFGYDPAPPSESDRRFAVPIQYTDRGNQDVLFRFATSYVDRMYPGGDEEIWYEESGDPEDPEAWQEGYYETISVDPGRIAPVLSSQKGMKDEQLVKLIYRYSAPNPNPTVKPLLGRIKDATKEPFSWKAFFGEMGPPPDPLEVAASLVSPRWSGILKLHFDQSFLVLFQWKVSRKIMLFNIGQRIYAYDPRLGVWKTNGTLDDIQNIQVFTEKLNHPEIPKIAEIEVVPFKGLENKDS</sequence>
<keyword evidence="1" id="KW-0732">Signal</keyword>
<protein>
    <submittedName>
        <fullName evidence="2">Uncharacterized protein</fullName>
    </submittedName>
</protein>
<accession>A0A6B2M349</accession>
<keyword evidence="3" id="KW-1185">Reference proteome</keyword>
<comment type="caution">
    <text evidence="2">The sequence shown here is derived from an EMBL/GenBank/DDBJ whole genome shotgun (WGS) entry which is preliminary data.</text>
</comment>
<reference evidence="2 3" key="1">
    <citation type="submission" date="2020-02" db="EMBL/GenBank/DDBJ databases">
        <title>Albibacoteraceae fam. nov., the first described family within the subdivision 4 Verrucomicrobia.</title>
        <authorList>
            <person name="Xi F."/>
        </authorList>
    </citation>
    <scope>NUCLEOTIDE SEQUENCE [LARGE SCALE GENOMIC DNA]</scope>
    <source>
        <strain evidence="2 3">CK1056</strain>
    </source>
</reference>
<feature type="chain" id="PRO_5025571223" evidence="1">
    <location>
        <begin position="29"/>
        <end position="366"/>
    </location>
</feature>
<evidence type="ECO:0000313" key="2">
    <source>
        <dbReference type="EMBL" id="NDV63183.1"/>
    </source>
</evidence>
<feature type="signal peptide" evidence="1">
    <location>
        <begin position="1"/>
        <end position="28"/>
    </location>
</feature>
<evidence type="ECO:0000313" key="3">
    <source>
        <dbReference type="Proteomes" id="UP000478417"/>
    </source>
</evidence>
<dbReference type="Proteomes" id="UP000478417">
    <property type="component" value="Unassembled WGS sequence"/>
</dbReference>
<organism evidence="2 3">
    <name type="scientific">Oceanipulchritudo coccoides</name>
    <dbReference type="NCBI Taxonomy" id="2706888"/>
    <lineage>
        <taxon>Bacteria</taxon>
        <taxon>Pseudomonadati</taxon>
        <taxon>Verrucomicrobiota</taxon>
        <taxon>Opitutia</taxon>
        <taxon>Puniceicoccales</taxon>
        <taxon>Oceanipulchritudinaceae</taxon>
        <taxon>Oceanipulchritudo</taxon>
    </lineage>
</organism>
<gene>
    <name evidence="2" type="ORF">G0Q06_12025</name>
</gene>